<evidence type="ECO:0000313" key="4">
    <source>
        <dbReference type="EMBL" id="KAF9760910.1"/>
    </source>
</evidence>
<evidence type="ECO:0000259" key="3">
    <source>
        <dbReference type="PROSITE" id="PS50175"/>
    </source>
</evidence>
<protein>
    <recommendedName>
        <fullName evidence="3">Peptidase A2 domain-containing protein</fullName>
    </recommendedName>
</protein>
<dbReference type="Pfam" id="PF00077">
    <property type="entry name" value="RVP"/>
    <property type="match status" value="1"/>
</dbReference>
<name>A0A9P6GX53_9MICR</name>
<dbReference type="SUPFAM" id="SSF50630">
    <property type="entry name" value="Acid proteases"/>
    <property type="match status" value="1"/>
</dbReference>
<keyword evidence="2" id="KW-0378">Hydrolase</keyword>
<dbReference type="GO" id="GO:0006508">
    <property type="term" value="P:proteolysis"/>
    <property type="evidence" value="ECO:0007669"/>
    <property type="project" value="InterPro"/>
</dbReference>
<keyword evidence="1" id="KW-0645">Protease</keyword>
<gene>
    <name evidence="4" type="ORF">NGRA_2960</name>
</gene>
<keyword evidence="5" id="KW-1185">Reference proteome</keyword>
<comment type="caution">
    <text evidence="4">The sequence shown here is derived from an EMBL/GenBank/DDBJ whole genome shotgun (WGS) entry which is preliminary data.</text>
</comment>
<dbReference type="GO" id="GO:0004190">
    <property type="term" value="F:aspartic-type endopeptidase activity"/>
    <property type="evidence" value="ECO:0007669"/>
    <property type="project" value="UniProtKB-KW"/>
</dbReference>
<proteinExistence type="predicted"/>
<feature type="domain" description="Peptidase A2" evidence="3">
    <location>
        <begin position="211"/>
        <end position="288"/>
    </location>
</feature>
<dbReference type="InterPro" id="IPR021109">
    <property type="entry name" value="Peptidase_aspartic_dom_sf"/>
</dbReference>
<organism evidence="4 5">
    <name type="scientific">Nosema granulosis</name>
    <dbReference type="NCBI Taxonomy" id="83296"/>
    <lineage>
        <taxon>Eukaryota</taxon>
        <taxon>Fungi</taxon>
        <taxon>Fungi incertae sedis</taxon>
        <taxon>Microsporidia</taxon>
        <taxon>Nosematidae</taxon>
        <taxon>Nosema</taxon>
    </lineage>
</organism>
<dbReference type="AlphaFoldDB" id="A0A9P6GX53"/>
<reference evidence="4 5" key="1">
    <citation type="journal article" date="2020" name="Genome Biol. Evol.">
        <title>Comparative genomics of strictly vertically transmitted, feminizing microsporidia endosymbionts of amphipod crustaceans.</title>
        <authorList>
            <person name="Cormier A."/>
            <person name="Chebbi M.A."/>
            <person name="Giraud I."/>
            <person name="Wattier R."/>
            <person name="Teixeira M."/>
            <person name="Gilbert C."/>
            <person name="Rigaud T."/>
            <person name="Cordaux R."/>
        </authorList>
    </citation>
    <scope>NUCLEOTIDE SEQUENCE [LARGE SCALE GENOMIC DNA]</scope>
    <source>
        <strain evidence="4 5">Ou3-Ou53</strain>
    </source>
</reference>
<dbReference type="InterPro" id="IPR018061">
    <property type="entry name" value="Retropepsins"/>
</dbReference>
<dbReference type="PROSITE" id="PS50175">
    <property type="entry name" value="ASP_PROT_RETROV"/>
    <property type="match status" value="1"/>
</dbReference>
<dbReference type="Gene3D" id="2.40.70.10">
    <property type="entry name" value="Acid Proteases"/>
    <property type="match status" value="1"/>
</dbReference>
<dbReference type="Proteomes" id="UP000740883">
    <property type="component" value="Unassembled WGS sequence"/>
</dbReference>
<evidence type="ECO:0000256" key="2">
    <source>
        <dbReference type="ARBA" id="ARBA00022801"/>
    </source>
</evidence>
<evidence type="ECO:0000256" key="1">
    <source>
        <dbReference type="ARBA" id="ARBA00022750"/>
    </source>
</evidence>
<dbReference type="InterPro" id="IPR001969">
    <property type="entry name" value="Aspartic_peptidase_AS"/>
</dbReference>
<accession>A0A9P6GX53</accession>
<dbReference type="InterPro" id="IPR001995">
    <property type="entry name" value="Peptidase_A2_cat"/>
</dbReference>
<evidence type="ECO:0000313" key="5">
    <source>
        <dbReference type="Proteomes" id="UP000740883"/>
    </source>
</evidence>
<dbReference type="PROSITE" id="PS00141">
    <property type="entry name" value="ASP_PROTEASE"/>
    <property type="match status" value="1"/>
</dbReference>
<keyword evidence="1" id="KW-0064">Aspartyl protease</keyword>
<sequence length="319" mass="36680">MISLNDFTLLFKKRFSNIYKTEVPLSKFLTASPHFTREEFTALLNAGTILFKQKLMNSCALAQVLIGKSPDNIKSLLFQAIKQFNDWHLFIQRAEQVAWLAYPDKTFNRISSQSQEYQNINQQPKRKGRGYVCDLHGEGNHDSDHCKGINRLKGKGWIKTKNINAIYDTKSCKDPLQERETEIKSSYVYSQSTNFSNNPFFVKFFFEGIQRNCLLDTGSDVSVIHTTMVPKHLTTTEFKGQIRSVGKEILPVTRRVQAVEGYISGRRVVFTPLITEGNPQYIILGADVLTRYPELIQRIFKRKISVNSVEEKSRIPKQI</sequence>
<dbReference type="EMBL" id="SBJO01000479">
    <property type="protein sequence ID" value="KAF9760910.1"/>
    <property type="molecule type" value="Genomic_DNA"/>
</dbReference>